<comment type="similarity">
    <text evidence="2 7">Belongs to the FPP/GGPP synthase family.</text>
</comment>
<organism evidence="8 9">
    <name type="scientific">Methylocystis rosea</name>
    <dbReference type="NCBI Taxonomy" id="173366"/>
    <lineage>
        <taxon>Bacteria</taxon>
        <taxon>Pseudomonadati</taxon>
        <taxon>Pseudomonadota</taxon>
        <taxon>Alphaproteobacteria</taxon>
        <taxon>Hyphomicrobiales</taxon>
        <taxon>Methylocystaceae</taxon>
        <taxon>Methylocystis</taxon>
    </lineage>
</organism>
<dbReference type="RefSeq" id="WP_124739845.1">
    <property type="nucleotide sequence ID" value="NZ_CP034086.1"/>
</dbReference>
<accession>A0A3G8MAH1</accession>
<protein>
    <submittedName>
        <fullName evidence="8">Geranylgeranyl pyrophosphate synthase</fullName>
    </submittedName>
</protein>
<name>A0A3G8MAH1_9HYPH</name>
<keyword evidence="6" id="KW-0414">Isoprene biosynthesis</keyword>
<evidence type="ECO:0000313" key="8">
    <source>
        <dbReference type="EMBL" id="AZG78295.1"/>
    </source>
</evidence>
<dbReference type="InterPro" id="IPR000092">
    <property type="entry name" value="Polyprenyl_synt"/>
</dbReference>
<dbReference type="GO" id="GO:0008299">
    <property type="term" value="P:isoprenoid biosynthetic process"/>
    <property type="evidence" value="ECO:0007669"/>
    <property type="project" value="UniProtKB-KW"/>
</dbReference>
<dbReference type="GO" id="GO:0046872">
    <property type="term" value="F:metal ion binding"/>
    <property type="evidence" value="ECO:0007669"/>
    <property type="project" value="UniProtKB-KW"/>
</dbReference>
<dbReference type="Pfam" id="PF00348">
    <property type="entry name" value="polyprenyl_synt"/>
    <property type="match status" value="1"/>
</dbReference>
<dbReference type="AlphaFoldDB" id="A0A3G8MAH1"/>
<evidence type="ECO:0000256" key="4">
    <source>
        <dbReference type="ARBA" id="ARBA00022723"/>
    </source>
</evidence>
<dbReference type="PROSITE" id="PS00723">
    <property type="entry name" value="POLYPRENYL_SYNTHASE_1"/>
    <property type="match status" value="1"/>
</dbReference>
<dbReference type="InterPro" id="IPR033749">
    <property type="entry name" value="Polyprenyl_synt_CS"/>
</dbReference>
<evidence type="ECO:0000256" key="5">
    <source>
        <dbReference type="ARBA" id="ARBA00022842"/>
    </source>
</evidence>
<dbReference type="KEGG" id="mros:EHO51_17020"/>
<proteinExistence type="inferred from homology"/>
<reference evidence="8 9" key="1">
    <citation type="submission" date="2018-11" db="EMBL/GenBank/DDBJ databases">
        <title>Genome squencing of methanotrophic bacteria isolated from alkaline groundwater in Korea.</title>
        <authorList>
            <person name="Nguyen L.N."/>
        </authorList>
    </citation>
    <scope>NUCLEOTIDE SEQUENCE [LARGE SCALE GENOMIC DNA]</scope>
    <source>
        <strain evidence="8 9">GW6</strain>
    </source>
</reference>
<evidence type="ECO:0000256" key="3">
    <source>
        <dbReference type="ARBA" id="ARBA00022679"/>
    </source>
</evidence>
<dbReference type="PANTHER" id="PTHR43281">
    <property type="entry name" value="FARNESYL DIPHOSPHATE SYNTHASE"/>
    <property type="match status" value="1"/>
</dbReference>
<keyword evidence="4" id="KW-0479">Metal-binding</keyword>
<dbReference type="EMBL" id="CP034086">
    <property type="protein sequence ID" value="AZG78295.1"/>
    <property type="molecule type" value="Genomic_DNA"/>
</dbReference>
<dbReference type="SFLD" id="SFLDS00005">
    <property type="entry name" value="Isoprenoid_Synthase_Type_I"/>
    <property type="match status" value="1"/>
</dbReference>
<evidence type="ECO:0000313" key="9">
    <source>
        <dbReference type="Proteomes" id="UP000273982"/>
    </source>
</evidence>
<evidence type="ECO:0000256" key="6">
    <source>
        <dbReference type="ARBA" id="ARBA00023229"/>
    </source>
</evidence>
<dbReference type="GO" id="GO:0004659">
    <property type="term" value="F:prenyltransferase activity"/>
    <property type="evidence" value="ECO:0007669"/>
    <property type="project" value="InterPro"/>
</dbReference>
<gene>
    <name evidence="8" type="ORF">EHO51_17020</name>
</gene>
<evidence type="ECO:0000256" key="7">
    <source>
        <dbReference type="RuleBase" id="RU004466"/>
    </source>
</evidence>
<dbReference type="Gene3D" id="1.10.600.10">
    <property type="entry name" value="Farnesyl Diphosphate Synthase"/>
    <property type="match status" value="1"/>
</dbReference>
<keyword evidence="3 7" id="KW-0808">Transferase</keyword>
<comment type="cofactor">
    <cofactor evidence="1">
        <name>Mg(2+)</name>
        <dbReference type="ChEBI" id="CHEBI:18420"/>
    </cofactor>
</comment>
<sequence>MQIADRIEQALDRAVALAQGPGAPPLLASALRYAVFPAGHRIRPQLCLAVAGACGDADPQSADAAAAAIELLHCASLVHDDLPCFDDSALRRGKASVHAEYGAPLAVLTGDALIVHAFATLGQVAARDPARLATLLGIVTEAVGSPGGIVAGQAWECEVAVPLADYQRAKTGALFVAATRAGAAAAGVEAEPWRMLGDKLGEAYQVADDLRDVLCDSDELGKPIGQDAVRLRPNAAAQLGVGGAKARLEELVRAAVESIPDCPGATELRLLIKAQTALFFPKQLAREAA</sequence>
<dbReference type="PANTHER" id="PTHR43281:SF1">
    <property type="entry name" value="FARNESYL DIPHOSPHATE SYNTHASE"/>
    <property type="match status" value="1"/>
</dbReference>
<dbReference type="SUPFAM" id="SSF48576">
    <property type="entry name" value="Terpenoid synthases"/>
    <property type="match status" value="1"/>
</dbReference>
<dbReference type="InterPro" id="IPR008949">
    <property type="entry name" value="Isoprenoid_synthase_dom_sf"/>
</dbReference>
<dbReference type="Proteomes" id="UP000273982">
    <property type="component" value="Chromosome"/>
</dbReference>
<keyword evidence="5" id="KW-0460">Magnesium</keyword>
<dbReference type="PROSITE" id="PS00444">
    <property type="entry name" value="POLYPRENYL_SYNTHASE_2"/>
    <property type="match status" value="1"/>
</dbReference>
<evidence type="ECO:0000256" key="1">
    <source>
        <dbReference type="ARBA" id="ARBA00001946"/>
    </source>
</evidence>
<evidence type="ECO:0000256" key="2">
    <source>
        <dbReference type="ARBA" id="ARBA00006706"/>
    </source>
</evidence>